<evidence type="ECO:0000313" key="5">
    <source>
        <dbReference type="Proteomes" id="UP000002938"/>
    </source>
</evidence>
<accession>A0ABP2I6K2</accession>
<evidence type="ECO:0000313" key="4">
    <source>
        <dbReference type="EMBL" id="EFF65161.1"/>
    </source>
</evidence>
<feature type="domain" description="Glycoside hydrolase family 42 N-terminal" evidence="3">
    <location>
        <begin position="16"/>
        <end position="248"/>
    </location>
</feature>
<name>A0ABP2I6K2_9FIRM</name>
<dbReference type="Pfam" id="PF02449">
    <property type="entry name" value="Glyco_hydro_42"/>
    <property type="match status" value="1"/>
</dbReference>
<dbReference type="PANTHER" id="PTHR36447">
    <property type="entry name" value="BETA-GALACTOSIDASE GANA"/>
    <property type="match status" value="1"/>
</dbReference>
<keyword evidence="1" id="KW-0378">Hydrolase</keyword>
<dbReference type="Proteomes" id="UP000002938">
    <property type="component" value="Unassembled WGS sequence"/>
</dbReference>
<keyword evidence="2" id="KW-0326">Glycosidase</keyword>
<evidence type="ECO:0000256" key="1">
    <source>
        <dbReference type="ARBA" id="ARBA00022801"/>
    </source>
</evidence>
<dbReference type="PANTHER" id="PTHR36447:SF1">
    <property type="entry name" value="BETA-GALACTOSIDASE GANA"/>
    <property type="match status" value="1"/>
</dbReference>
<dbReference type="InterPro" id="IPR017853">
    <property type="entry name" value="GH"/>
</dbReference>
<organism evidence="4 5">
    <name type="scientific">Turicibacter sanguinis PC909</name>
    <dbReference type="NCBI Taxonomy" id="702450"/>
    <lineage>
        <taxon>Bacteria</taxon>
        <taxon>Bacillati</taxon>
        <taxon>Bacillota</taxon>
        <taxon>Erysipelotrichia</taxon>
        <taxon>Erysipelotrichales</taxon>
        <taxon>Turicibacteraceae</taxon>
        <taxon>Turicibacter</taxon>
    </lineage>
</organism>
<gene>
    <name evidence="4" type="ORF">CUW_2037</name>
</gene>
<dbReference type="SUPFAM" id="SSF51445">
    <property type="entry name" value="(Trans)glycosidases"/>
    <property type="match status" value="1"/>
</dbReference>
<evidence type="ECO:0000256" key="2">
    <source>
        <dbReference type="ARBA" id="ARBA00023295"/>
    </source>
</evidence>
<dbReference type="InterPro" id="IPR013529">
    <property type="entry name" value="Glyco_hydro_42_N"/>
</dbReference>
<sequence length="258" mass="30384">MESNKMNVASFLHGADYNPEQWLDRPDILAKDIELMKEANCNVVSIGMFSWAMLEPVEGVYNFDWMANVIDRLYENGIYTILSTPSGARPNWLAQKYPEVLRVEKNRVRNLFGLRHNHCYTSPIYRDKVAQINGELAKRFANHPGVILWHLSNEYGGECHCPLCQEAFRNWLKEKYKTLDAINDAWWTTFWSHRYTSWDQIESPAPHGEMMVHGLNLDWNRFVSDQTIDFIRHERDSVKPFNPKITNNHQHDVLFLWN</sequence>
<dbReference type="InterPro" id="IPR003476">
    <property type="entry name" value="Glyco_hydro_42"/>
</dbReference>
<dbReference type="RefSeq" id="WP_006783291.1">
    <property type="nucleotide sequence ID" value="NZ_ADMN01000008.1"/>
</dbReference>
<comment type="caution">
    <text evidence="4">The sequence shown here is derived from an EMBL/GenBank/DDBJ whole genome shotgun (WGS) entry which is preliminary data.</text>
</comment>
<protein>
    <submittedName>
        <fullName evidence="4">Beta-galactosidase</fullName>
    </submittedName>
</protein>
<evidence type="ECO:0000259" key="3">
    <source>
        <dbReference type="Pfam" id="PF02449"/>
    </source>
</evidence>
<dbReference type="Gene3D" id="3.20.20.80">
    <property type="entry name" value="Glycosidases"/>
    <property type="match status" value="1"/>
</dbReference>
<reference evidence="4 5" key="1">
    <citation type="journal article" date="2011" name="J. Bacteriol.">
        <title>Draft Genome Sequence of Turicibacter sanguinis PC909, Isolated from Human Feces.</title>
        <authorList>
            <person name="Cuiv P.O."/>
            <person name="Klaassens E.S."/>
            <person name="Durkin A.S."/>
            <person name="Harkins D.M."/>
            <person name="Foster L."/>
            <person name="McCorrison J."/>
            <person name="Torralba M."/>
            <person name="Nelson K.E."/>
            <person name="Morrison M."/>
        </authorList>
    </citation>
    <scope>NUCLEOTIDE SEQUENCE [LARGE SCALE GENOMIC DNA]</scope>
    <source>
        <strain evidence="4 5">PC909</strain>
    </source>
</reference>
<proteinExistence type="predicted"/>
<dbReference type="EMBL" id="ADMN01000008">
    <property type="protein sequence ID" value="EFF65161.1"/>
    <property type="molecule type" value="Genomic_DNA"/>
</dbReference>
<keyword evidence="5" id="KW-1185">Reference proteome</keyword>